<dbReference type="PRINTS" id="PR00723">
    <property type="entry name" value="SUBTILISIN"/>
</dbReference>
<dbReference type="PROSITE" id="PS00137">
    <property type="entry name" value="SUBTILASE_HIS"/>
    <property type="match status" value="1"/>
</dbReference>
<dbReference type="InterPro" id="IPR022398">
    <property type="entry name" value="Peptidase_S8_His-AS"/>
</dbReference>
<evidence type="ECO:0000259" key="10">
    <source>
        <dbReference type="Pfam" id="PF00082"/>
    </source>
</evidence>
<dbReference type="PROSITE" id="PS00138">
    <property type="entry name" value="SUBTILASE_SER"/>
    <property type="match status" value="1"/>
</dbReference>
<gene>
    <name evidence="12" type="ORF">FALBO_4838</name>
</gene>
<dbReference type="InterPro" id="IPR023828">
    <property type="entry name" value="Peptidase_S8_Ser-AS"/>
</dbReference>
<dbReference type="PROSITE" id="PS51892">
    <property type="entry name" value="SUBTILASE"/>
    <property type="match status" value="1"/>
</dbReference>
<evidence type="ECO:0000256" key="4">
    <source>
        <dbReference type="ARBA" id="ARBA00022801"/>
    </source>
</evidence>
<feature type="region of interest" description="Disordered" evidence="8">
    <location>
        <begin position="406"/>
        <end position="451"/>
    </location>
</feature>
<dbReference type="InterPro" id="IPR050131">
    <property type="entry name" value="Peptidase_S8_subtilisin-like"/>
</dbReference>
<protein>
    <submittedName>
        <fullName evidence="12">Subtilisin</fullName>
    </submittedName>
</protein>
<dbReference type="Proteomes" id="UP000554235">
    <property type="component" value="Unassembled WGS sequence"/>
</dbReference>
<dbReference type="PANTHER" id="PTHR43806">
    <property type="entry name" value="PEPTIDASE S8"/>
    <property type="match status" value="1"/>
</dbReference>
<dbReference type="PROSITE" id="PS00136">
    <property type="entry name" value="SUBTILASE_ASP"/>
    <property type="match status" value="1"/>
</dbReference>
<dbReference type="Gene3D" id="3.30.70.80">
    <property type="entry name" value="Peptidase S8 propeptide/proteinase inhibitor I9"/>
    <property type="match status" value="1"/>
</dbReference>
<feature type="active site" description="Charge relay system" evidence="6">
    <location>
        <position position="204"/>
    </location>
</feature>
<evidence type="ECO:0000256" key="5">
    <source>
        <dbReference type="ARBA" id="ARBA00022825"/>
    </source>
</evidence>
<dbReference type="InterPro" id="IPR015500">
    <property type="entry name" value="Peptidase_S8_subtilisin-rel"/>
</dbReference>
<evidence type="ECO:0000256" key="7">
    <source>
        <dbReference type="RuleBase" id="RU003355"/>
    </source>
</evidence>
<dbReference type="Pfam" id="PF00082">
    <property type="entry name" value="Peptidase_S8"/>
    <property type="match status" value="1"/>
</dbReference>
<proteinExistence type="inferred from homology"/>
<feature type="domain" description="Peptidase S8/S53" evidence="10">
    <location>
        <begin position="171"/>
        <end position="396"/>
    </location>
</feature>
<evidence type="ECO:0000256" key="9">
    <source>
        <dbReference type="SAM" id="SignalP"/>
    </source>
</evidence>
<feature type="active site" description="Charge relay system" evidence="6">
    <location>
        <position position="360"/>
    </location>
</feature>
<dbReference type="GO" id="GO:0004252">
    <property type="term" value="F:serine-type endopeptidase activity"/>
    <property type="evidence" value="ECO:0007669"/>
    <property type="project" value="UniProtKB-UniRule"/>
</dbReference>
<feature type="signal peptide" evidence="9">
    <location>
        <begin position="1"/>
        <end position="20"/>
    </location>
</feature>
<keyword evidence="3 9" id="KW-0732">Signal</keyword>
<keyword evidence="13" id="KW-1185">Reference proteome</keyword>
<feature type="active site" description="Charge relay system" evidence="6">
    <location>
        <position position="173"/>
    </location>
</feature>
<dbReference type="InterPro" id="IPR010259">
    <property type="entry name" value="S8pro/Inhibitor_I9"/>
</dbReference>
<evidence type="ECO:0000256" key="6">
    <source>
        <dbReference type="PROSITE-ProRule" id="PRU01240"/>
    </source>
</evidence>
<dbReference type="OrthoDB" id="206201at2759"/>
<feature type="compositionally biased region" description="Polar residues" evidence="8">
    <location>
        <begin position="406"/>
        <end position="425"/>
    </location>
</feature>
<comment type="caution">
    <text evidence="12">The sequence shown here is derived from an EMBL/GenBank/DDBJ whole genome shotgun (WGS) entry which is preliminary data.</text>
</comment>
<dbReference type="InterPro" id="IPR037045">
    <property type="entry name" value="S8pro/Inhibitor_I9_sf"/>
</dbReference>
<dbReference type="SUPFAM" id="SSF54897">
    <property type="entry name" value="Protease propeptides/inhibitors"/>
    <property type="match status" value="1"/>
</dbReference>
<feature type="domain" description="Inhibitor I9" evidence="11">
    <location>
        <begin position="32"/>
        <end position="112"/>
    </location>
</feature>
<evidence type="ECO:0000256" key="1">
    <source>
        <dbReference type="ARBA" id="ARBA00011073"/>
    </source>
</evidence>
<dbReference type="CDD" id="cd04077">
    <property type="entry name" value="Peptidases_S8_PCSK9_ProteinaseK_like"/>
    <property type="match status" value="1"/>
</dbReference>
<dbReference type="PANTHER" id="PTHR43806:SF58">
    <property type="entry name" value="ALKALINE PROTEASE 1-RELATED"/>
    <property type="match status" value="1"/>
</dbReference>
<name>A0A8H4PG00_9HYPO</name>
<keyword evidence="4 6" id="KW-0378">Hydrolase</keyword>
<dbReference type="InterPro" id="IPR000209">
    <property type="entry name" value="Peptidase_S8/S53_dom"/>
</dbReference>
<evidence type="ECO:0000256" key="3">
    <source>
        <dbReference type="ARBA" id="ARBA00022729"/>
    </source>
</evidence>
<evidence type="ECO:0000313" key="12">
    <source>
        <dbReference type="EMBL" id="KAF4468271.1"/>
    </source>
</evidence>
<dbReference type="EMBL" id="JAADYS010000636">
    <property type="protein sequence ID" value="KAF4468271.1"/>
    <property type="molecule type" value="Genomic_DNA"/>
</dbReference>
<accession>A0A8H4PG00</accession>
<evidence type="ECO:0000256" key="2">
    <source>
        <dbReference type="ARBA" id="ARBA00022670"/>
    </source>
</evidence>
<keyword evidence="5 6" id="KW-0720">Serine protease</keyword>
<dbReference type="AlphaFoldDB" id="A0A8H4PG00"/>
<dbReference type="InterPro" id="IPR034193">
    <property type="entry name" value="PCSK9_ProteinaseK-like"/>
</dbReference>
<dbReference type="Pfam" id="PF05922">
    <property type="entry name" value="Inhibitor_I9"/>
    <property type="match status" value="1"/>
</dbReference>
<comment type="similarity">
    <text evidence="1 6 7">Belongs to the peptidase S8 family.</text>
</comment>
<evidence type="ECO:0000259" key="11">
    <source>
        <dbReference type="Pfam" id="PF05922"/>
    </source>
</evidence>
<dbReference type="Gene3D" id="3.40.50.200">
    <property type="entry name" value="Peptidase S8/S53 domain"/>
    <property type="match status" value="1"/>
</dbReference>
<dbReference type="InterPro" id="IPR023827">
    <property type="entry name" value="Peptidase_S8_Asp-AS"/>
</dbReference>
<dbReference type="FunFam" id="3.40.50.200:FF:000007">
    <property type="entry name" value="Subtilisin-like serine protease"/>
    <property type="match status" value="1"/>
</dbReference>
<sequence>MVNLKSALVLATAFIGWIHGAAIQTGDVIPDSYIVTFKPSIEPTAAKIHIKWANDIHARSLGKRDHTKGVEKTFDSNSGFQGYSGSFTKSTIAKIKKSKYVDVVEPNRRWKINWVNDSGEGENVEEKDLEKRDMVNQNPATWGLGTISHRSNTSSNYLYDSAAGAYSYAYVVDTGIRTSHTEFEGRATVGWTAFRGNYGDSYGHGTHVSGTIAGKTYGVAKNAQLIGVKIFDSGSTTTAIALAGYTWAVSDIIFRGRSRRAVINMSISGPNSPAFNRAINLAYACNVITVVAAGNSGSDASGYSPSSAEKAITVGAIDSNWQIASFSNFGTSLNIFAPGVGVQSAWNSDDSATRILDGTSMATPHIAGLVLYAMSVNGVRQWDIVSQMQKTATTNNVLGALNSSPNLIGNNGNSQQTPAPVDSSQMKLPSKLPKLGPKMKLPMMGGPDDEW</sequence>
<dbReference type="SUPFAM" id="SSF52743">
    <property type="entry name" value="Subtilisin-like"/>
    <property type="match status" value="1"/>
</dbReference>
<reference evidence="12 13" key="1">
    <citation type="submission" date="2020-01" db="EMBL/GenBank/DDBJ databases">
        <title>Identification and distribution of gene clusters putatively required for synthesis of sphingolipid metabolism inhibitors in phylogenetically diverse species of the filamentous fungus Fusarium.</title>
        <authorList>
            <person name="Kim H.-S."/>
            <person name="Busman M."/>
            <person name="Brown D.W."/>
            <person name="Divon H."/>
            <person name="Uhlig S."/>
            <person name="Proctor R.H."/>
        </authorList>
    </citation>
    <scope>NUCLEOTIDE SEQUENCE [LARGE SCALE GENOMIC DNA]</scope>
    <source>
        <strain evidence="12 13">NRRL 20459</strain>
    </source>
</reference>
<keyword evidence="2 6" id="KW-0645">Protease</keyword>
<evidence type="ECO:0000256" key="8">
    <source>
        <dbReference type="SAM" id="MobiDB-lite"/>
    </source>
</evidence>
<feature type="compositionally biased region" description="Low complexity" evidence="8">
    <location>
        <begin position="426"/>
        <end position="451"/>
    </location>
</feature>
<dbReference type="GO" id="GO:0005576">
    <property type="term" value="C:extracellular region"/>
    <property type="evidence" value="ECO:0007669"/>
    <property type="project" value="UniProtKB-ARBA"/>
</dbReference>
<organism evidence="12 13">
    <name type="scientific">Fusarium albosuccineum</name>
    <dbReference type="NCBI Taxonomy" id="1237068"/>
    <lineage>
        <taxon>Eukaryota</taxon>
        <taxon>Fungi</taxon>
        <taxon>Dikarya</taxon>
        <taxon>Ascomycota</taxon>
        <taxon>Pezizomycotina</taxon>
        <taxon>Sordariomycetes</taxon>
        <taxon>Hypocreomycetidae</taxon>
        <taxon>Hypocreales</taxon>
        <taxon>Nectriaceae</taxon>
        <taxon>Fusarium</taxon>
        <taxon>Fusarium decemcellulare species complex</taxon>
    </lineage>
</organism>
<dbReference type="GO" id="GO:0006508">
    <property type="term" value="P:proteolysis"/>
    <property type="evidence" value="ECO:0007669"/>
    <property type="project" value="UniProtKB-KW"/>
</dbReference>
<dbReference type="InterPro" id="IPR036852">
    <property type="entry name" value="Peptidase_S8/S53_dom_sf"/>
</dbReference>
<evidence type="ECO:0000313" key="13">
    <source>
        <dbReference type="Proteomes" id="UP000554235"/>
    </source>
</evidence>
<feature type="chain" id="PRO_5034600800" evidence="9">
    <location>
        <begin position="21"/>
        <end position="451"/>
    </location>
</feature>